<sequence>MSLDVSHIPGEYNKDADMLSRIEGDGCILKALFKIAKAWKDKRDQDPPQVNAPLRMIMLEALLTEMKNRLKLLSENAEAQEMAIKNQWAIRQGDCLYWQFQSWDPATAKVIIHPKREPILMDKVVERIDEALILCRSEGLLHRFHATRPLSEEPKSPQAVFLLQVSLRGEAADNFHGILMTLSECAVWRVMNIRLRPERLQRSQLVKQIEAFLQSLCFVCN</sequence>
<feature type="coiled-coil region" evidence="1">
    <location>
        <begin position="56"/>
        <end position="83"/>
    </location>
</feature>
<proteinExistence type="predicted"/>
<comment type="caution">
    <text evidence="2">The sequence shown here is derived from an EMBL/GenBank/DDBJ whole genome shotgun (WGS) entry which is preliminary data.</text>
</comment>
<dbReference type="Proteomes" id="UP000186817">
    <property type="component" value="Unassembled WGS sequence"/>
</dbReference>
<name>A0A1Q9D1N0_SYMMI</name>
<accession>A0A1Q9D1N0</accession>
<reference evidence="2 3" key="1">
    <citation type="submission" date="2016-02" db="EMBL/GenBank/DDBJ databases">
        <title>Genome analysis of coral dinoflagellate symbionts highlights evolutionary adaptations to a symbiotic lifestyle.</title>
        <authorList>
            <person name="Aranda M."/>
            <person name="Li Y."/>
            <person name="Liew Y.J."/>
            <person name="Baumgarten S."/>
            <person name="Simakov O."/>
            <person name="Wilson M."/>
            <person name="Piel J."/>
            <person name="Ashoor H."/>
            <person name="Bougouffa S."/>
            <person name="Bajic V.B."/>
            <person name="Ryu T."/>
            <person name="Ravasi T."/>
            <person name="Bayer T."/>
            <person name="Micklem G."/>
            <person name="Kim H."/>
            <person name="Bhak J."/>
            <person name="Lajeunesse T.C."/>
            <person name="Voolstra C.R."/>
        </authorList>
    </citation>
    <scope>NUCLEOTIDE SEQUENCE [LARGE SCALE GENOMIC DNA]</scope>
    <source>
        <strain evidence="2 3">CCMP2467</strain>
    </source>
</reference>
<keyword evidence="1" id="KW-0175">Coiled coil</keyword>
<gene>
    <name evidence="2" type="ORF">AK812_SmicGene29513</name>
</gene>
<organism evidence="2 3">
    <name type="scientific">Symbiodinium microadriaticum</name>
    <name type="common">Dinoflagellate</name>
    <name type="synonym">Zooxanthella microadriatica</name>
    <dbReference type="NCBI Taxonomy" id="2951"/>
    <lineage>
        <taxon>Eukaryota</taxon>
        <taxon>Sar</taxon>
        <taxon>Alveolata</taxon>
        <taxon>Dinophyceae</taxon>
        <taxon>Suessiales</taxon>
        <taxon>Symbiodiniaceae</taxon>
        <taxon>Symbiodinium</taxon>
    </lineage>
</organism>
<dbReference type="AlphaFoldDB" id="A0A1Q9D1N0"/>
<protein>
    <submittedName>
        <fullName evidence="2">Uncharacterized protein</fullName>
    </submittedName>
</protein>
<evidence type="ECO:0000313" key="3">
    <source>
        <dbReference type="Proteomes" id="UP000186817"/>
    </source>
</evidence>
<dbReference type="EMBL" id="LSRX01000779">
    <property type="protein sequence ID" value="OLP89055.1"/>
    <property type="molecule type" value="Genomic_DNA"/>
</dbReference>
<evidence type="ECO:0000313" key="2">
    <source>
        <dbReference type="EMBL" id="OLP89055.1"/>
    </source>
</evidence>
<evidence type="ECO:0000256" key="1">
    <source>
        <dbReference type="SAM" id="Coils"/>
    </source>
</evidence>
<dbReference type="OrthoDB" id="483435at2759"/>
<keyword evidence="3" id="KW-1185">Reference proteome</keyword>